<comment type="catalytic activity">
    <reaction evidence="7 8">
        <text>CMP + ATP = CDP + ADP</text>
        <dbReference type="Rhea" id="RHEA:11600"/>
        <dbReference type="ChEBI" id="CHEBI:30616"/>
        <dbReference type="ChEBI" id="CHEBI:58069"/>
        <dbReference type="ChEBI" id="CHEBI:60377"/>
        <dbReference type="ChEBI" id="CHEBI:456216"/>
        <dbReference type="EC" id="2.7.4.25"/>
    </reaction>
</comment>
<feature type="binding site" evidence="8">
    <location>
        <begin position="8"/>
        <end position="16"/>
    </location>
    <ligand>
        <name>ATP</name>
        <dbReference type="ChEBI" id="CHEBI:30616"/>
    </ligand>
</feature>
<evidence type="ECO:0000313" key="10">
    <source>
        <dbReference type="EMBL" id="MBC8570079.1"/>
    </source>
</evidence>
<dbReference type="PANTHER" id="PTHR21299:SF2">
    <property type="entry name" value="CYTIDYLATE KINASE"/>
    <property type="match status" value="1"/>
</dbReference>
<feature type="domain" description="Cytidylate kinase" evidence="9">
    <location>
        <begin position="4"/>
        <end position="214"/>
    </location>
</feature>
<dbReference type="Proteomes" id="UP000660861">
    <property type="component" value="Unassembled WGS sequence"/>
</dbReference>
<evidence type="ECO:0000256" key="1">
    <source>
        <dbReference type="ARBA" id="ARBA00009427"/>
    </source>
</evidence>
<dbReference type="RefSeq" id="WP_262397171.1">
    <property type="nucleotide sequence ID" value="NZ_JACRTC010000002.1"/>
</dbReference>
<keyword evidence="3 8" id="KW-0547">Nucleotide-binding</keyword>
<dbReference type="GO" id="GO:0036431">
    <property type="term" value="F:dCMP kinase activity"/>
    <property type="evidence" value="ECO:0007669"/>
    <property type="project" value="InterPro"/>
</dbReference>
<keyword evidence="11" id="KW-1185">Reference proteome</keyword>
<sequence length="224" mass="24438">MKAIAIDGPAGAGKSTIARAVAQELQFIYVDTGALYRSIGLYAVRKGKDYTDGAQVTPLLPGIRLELKFVEGTQRVFLNGEDVSDLIRTPEIAMAASGVSAIPAVRDFLFDLQRDMAKEHNVVMDGRDIGTVVLPDADVKIFLTASPEARARRRFDEHAAKGEKVSYDDILRDVITRDYNDSHRAVAPLKQASDALLLDTTDMDLKESIQAVKDLVAGHLAARK</sequence>
<evidence type="ECO:0000256" key="4">
    <source>
        <dbReference type="ARBA" id="ARBA00022777"/>
    </source>
</evidence>
<keyword evidence="2 8" id="KW-0808">Transferase</keyword>
<evidence type="ECO:0000256" key="2">
    <source>
        <dbReference type="ARBA" id="ARBA00022679"/>
    </source>
</evidence>
<evidence type="ECO:0000313" key="11">
    <source>
        <dbReference type="Proteomes" id="UP000660861"/>
    </source>
</evidence>
<comment type="catalytic activity">
    <reaction evidence="6 8">
        <text>dCMP + ATP = dCDP + ADP</text>
        <dbReference type="Rhea" id="RHEA:25094"/>
        <dbReference type="ChEBI" id="CHEBI:30616"/>
        <dbReference type="ChEBI" id="CHEBI:57566"/>
        <dbReference type="ChEBI" id="CHEBI:58593"/>
        <dbReference type="ChEBI" id="CHEBI:456216"/>
        <dbReference type="EC" id="2.7.4.25"/>
    </reaction>
</comment>
<dbReference type="Gene3D" id="3.40.50.300">
    <property type="entry name" value="P-loop containing nucleotide triphosphate hydrolases"/>
    <property type="match status" value="1"/>
</dbReference>
<dbReference type="EC" id="2.7.4.25" evidence="8"/>
<dbReference type="CDD" id="cd02020">
    <property type="entry name" value="CMPK"/>
    <property type="match status" value="1"/>
</dbReference>
<evidence type="ECO:0000256" key="5">
    <source>
        <dbReference type="ARBA" id="ARBA00022840"/>
    </source>
</evidence>
<evidence type="ECO:0000256" key="8">
    <source>
        <dbReference type="HAMAP-Rule" id="MF_00238"/>
    </source>
</evidence>
<name>A0A926ECW6_9FIRM</name>
<dbReference type="InterPro" id="IPR027417">
    <property type="entry name" value="P-loop_NTPase"/>
</dbReference>
<reference evidence="10" key="1">
    <citation type="submission" date="2020-08" db="EMBL/GenBank/DDBJ databases">
        <title>Genome public.</title>
        <authorList>
            <person name="Liu C."/>
            <person name="Sun Q."/>
        </authorList>
    </citation>
    <scope>NUCLEOTIDE SEQUENCE</scope>
    <source>
        <strain evidence="10">NSJ-54</strain>
    </source>
</reference>
<dbReference type="Pfam" id="PF02224">
    <property type="entry name" value="Cytidylate_kin"/>
    <property type="match status" value="1"/>
</dbReference>
<evidence type="ECO:0000259" key="9">
    <source>
        <dbReference type="Pfam" id="PF02224"/>
    </source>
</evidence>
<dbReference type="GO" id="GO:0015949">
    <property type="term" value="P:nucleobase-containing small molecule interconversion"/>
    <property type="evidence" value="ECO:0007669"/>
    <property type="project" value="TreeGrafter"/>
</dbReference>
<keyword evidence="8" id="KW-0963">Cytoplasm</keyword>
<dbReference type="SUPFAM" id="SSF52540">
    <property type="entry name" value="P-loop containing nucleoside triphosphate hydrolases"/>
    <property type="match status" value="1"/>
</dbReference>
<proteinExistence type="inferred from homology"/>
<dbReference type="HAMAP" id="MF_00238">
    <property type="entry name" value="Cytidyl_kinase_type1"/>
    <property type="match status" value="1"/>
</dbReference>
<keyword evidence="4 8" id="KW-0418">Kinase</keyword>
<dbReference type="EMBL" id="JACRTC010000002">
    <property type="protein sequence ID" value="MBC8570079.1"/>
    <property type="molecule type" value="Genomic_DNA"/>
</dbReference>
<gene>
    <name evidence="8" type="primary">cmk</name>
    <name evidence="10" type="ORF">H8709_04475</name>
</gene>
<dbReference type="InterPro" id="IPR003136">
    <property type="entry name" value="Cytidylate_kin"/>
</dbReference>
<evidence type="ECO:0000256" key="6">
    <source>
        <dbReference type="ARBA" id="ARBA00047615"/>
    </source>
</evidence>
<comment type="caution">
    <text evidence="10">The sequence shown here is derived from an EMBL/GenBank/DDBJ whole genome shotgun (WGS) entry which is preliminary data.</text>
</comment>
<comment type="similarity">
    <text evidence="1 8">Belongs to the cytidylate kinase family. Type 1 subfamily.</text>
</comment>
<accession>A0A926ECW6</accession>
<evidence type="ECO:0000256" key="3">
    <source>
        <dbReference type="ARBA" id="ARBA00022741"/>
    </source>
</evidence>
<dbReference type="GO" id="GO:0006220">
    <property type="term" value="P:pyrimidine nucleotide metabolic process"/>
    <property type="evidence" value="ECO:0007669"/>
    <property type="project" value="UniProtKB-UniRule"/>
</dbReference>
<dbReference type="InterPro" id="IPR011994">
    <property type="entry name" value="Cytidylate_kinase_dom"/>
</dbReference>
<dbReference type="GO" id="GO:0005829">
    <property type="term" value="C:cytosol"/>
    <property type="evidence" value="ECO:0007669"/>
    <property type="project" value="TreeGrafter"/>
</dbReference>
<dbReference type="AlphaFoldDB" id="A0A926ECW6"/>
<comment type="subcellular location">
    <subcellularLocation>
        <location evidence="8">Cytoplasm</location>
    </subcellularLocation>
</comment>
<organism evidence="10 11">
    <name type="scientific">Zongyangia hominis</name>
    <dbReference type="NCBI Taxonomy" id="2763677"/>
    <lineage>
        <taxon>Bacteria</taxon>
        <taxon>Bacillati</taxon>
        <taxon>Bacillota</taxon>
        <taxon>Clostridia</taxon>
        <taxon>Eubacteriales</taxon>
        <taxon>Oscillospiraceae</taxon>
        <taxon>Zongyangia</taxon>
    </lineage>
</organism>
<evidence type="ECO:0000256" key="7">
    <source>
        <dbReference type="ARBA" id="ARBA00048478"/>
    </source>
</evidence>
<dbReference type="NCBIfam" id="TIGR00017">
    <property type="entry name" value="cmk"/>
    <property type="match status" value="1"/>
</dbReference>
<keyword evidence="5 8" id="KW-0067">ATP-binding</keyword>
<dbReference type="GO" id="GO:0005524">
    <property type="term" value="F:ATP binding"/>
    <property type="evidence" value="ECO:0007669"/>
    <property type="project" value="UniProtKB-UniRule"/>
</dbReference>
<protein>
    <recommendedName>
        <fullName evidence="8">Cytidylate kinase</fullName>
        <shortName evidence="8">CK</shortName>
        <ecNumber evidence="8">2.7.4.25</ecNumber>
    </recommendedName>
    <alternativeName>
        <fullName evidence="8">Cytidine monophosphate kinase</fullName>
        <shortName evidence="8">CMP kinase</shortName>
    </alternativeName>
</protein>
<dbReference type="PANTHER" id="PTHR21299">
    <property type="entry name" value="CYTIDYLATE KINASE/PANTOATE-BETA-ALANINE LIGASE"/>
    <property type="match status" value="1"/>
</dbReference>